<dbReference type="FunFam" id="3.40.50.880:FF:000002">
    <property type="entry name" value="CTP synthase"/>
    <property type="match status" value="1"/>
</dbReference>
<proteinExistence type="inferred from homology"/>
<feature type="binding site" evidence="11">
    <location>
        <position position="72"/>
    </location>
    <ligand>
        <name>Mg(2+)</name>
        <dbReference type="ChEBI" id="CHEBI:18420"/>
    </ligand>
</feature>
<keyword evidence="8 11" id="KW-0315">Glutamine amidotransferase</keyword>
<comment type="catalytic activity">
    <reaction evidence="10 11">
        <text>UTP + L-glutamine + ATP + H2O = CTP + L-glutamate + ADP + phosphate + 2 H(+)</text>
        <dbReference type="Rhea" id="RHEA:26426"/>
        <dbReference type="ChEBI" id="CHEBI:15377"/>
        <dbReference type="ChEBI" id="CHEBI:15378"/>
        <dbReference type="ChEBI" id="CHEBI:29985"/>
        <dbReference type="ChEBI" id="CHEBI:30616"/>
        <dbReference type="ChEBI" id="CHEBI:37563"/>
        <dbReference type="ChEBI" id="CHEBI:43474"/>
        <dbReference type="ChEBI" id="CHEBI:46398"/>
        <dbReference type="ChEBI" id="CHEBI:58359"/>
        <dbReference type="ChEBI" id="CHEBI:456216"/>
        <dbReference type="EC" id="6.3.4.2"/>
    </reaction>
</comment>
<reference evidence="15" key="1">
    <citation type="submission" date="2017-05" db="EMBL/GenBank/DDBJ databases">
        <authorList>
            <person name="Kirkegaard R."/>
            <person name="Mcilroy J S."/>
        </authorList>
    </citation>
    <scope>NUCLEOTIDE SEQUENCE [LARGE SCALE GENOMIC DNA]</scope>
</reference>
<comment type="similarity">
    <text evidence="2 11">Belongs to the CTP synthase family.</text>
</comment>
<evidence type="ECO:0000256" key="1">
    <source>
        <dbReference type="ARBA" id="ARBA00005171"/>
    </source>
</evidence>
<dbReference type="GO" id="GO:0046872">
    <property type="term" value="F:metal ion binding"/>
    <property type="evidence" value="ECO:0007669"/>
    <property type="project" value="UniProtKB-KW"/>
</dbReference>
<feature type="domain" description="CTP synthase N-terminal" evidence="13">
    <location>
        <begin position="4"/>
        <end position="268"/>
    </location>
</feature>
<keyword evidence="4 11" id="KW-0479">Metal-binding</keyword>
<feature type="binding site" evidence="11">
    <location>
        <position position="225"/>
    </location>
    <ligand>
        <name>CTP</name>
        <dbReference type="ChEBI" id="CHEBI:37563"/>
        <note>allosteric inhibitor</note>
    </ligand>
</feature>
<dbReference type="Pfam" id="PF06418">
    <property type="entry name" value="CTP_synth_N"/>
    <property type="match status" value="1"/>
</dbReference>
<feature type="binding site" evidence="11">
    <location>
        <position position="142"/>
    </location>
    <ligand>
        <name>Mg(2+)</name>
        <dbReference type="ChEBI" id="CHEBI:18420"/>
    </ligand>
</feature>
<dbReference type="Gene3D" id="3.40.50.300">
    <property type="entry name" value="P-loop containing nucleotide triphosphate hydrolases"/>
    <property type="match status" value="1"/>
</dbReference>
<dbReference type="SUPFAM" id="SSF52317">
    <property type="entry name" value="Class I glutamine amidotransferase-like"/>
    <property type="match status" value="1"/>
</dbReference>
<dbReference type="PANTHER" id="PTHR11550">
    <property type="entry name" value="CTP SYNTHASE"/>
    <property type="match status" value="1"/>
</dbReference>
<dbReference type="InterPro" id="IPR017456">
    <property type="entry name" value="CTP_synthase_N"/>
</dbReference>
<dbReference type="CDD" id="cd01746">
    <property type="entry name" value="GATase1_CTP_Synthase"/>
    <property type="match status" value="1"/>
</dbReference>
<dbReference type="NCBIfam" id="NF003792">
    <property type="entry name" value="PRK05380.1"/>
    <property type="match status" value="1"/>
</dbReference>
<sequence>MSSKYIFITGGVLSSIGKGVTAAAVGRLLKARGFSVAIQKLDPYINVDPGMMSPYQHGEVFVLDDGSETDLDLGHYERFVDIRLSKVCNFTSGQVYAEVIQRERRGDFLGGTIQVVPHITNEIKRRVVLVGQETGADIVLVEVGGTVGDIEGLPFFEAIRQVRLDLGRENTAYMHVTWLPHIGATGELKTKPTQHSVRELRSIGIIPDVIVARADLPIGTDLQEKIALFCDVKASAVIPIVTTPILYEIPLSIEKTGVADLLLKLLDLEPKQQPDLQEWENLIEKIKQRKPVVKVALVGKYVELRDAYISVREALKHAAIANDVVVEIVWVQSSDLDKDDSLEILRQVDGIVVPGGFGSRGIDGMIRVANYARVNQVPYLGLSLGMQVMVIDFARDVLQLETANSSEFDPSTPAPVIDQMTDPHYLTEKSGTMRLGLYPCQLQTGTIAHQAYQKDRVEERHRNRFEVNNEYRPALEQAGLICSGISPDGKLVEIIEIKDHPFMLGTQFHPEFLSRPNRPHPLFDAFIRAVNQKAEIDQ</sequence>
<evidence type="ECO:0000256" key="7">
    <source>
        <dbReference type="ARBA" id="ARBA00022842"/>
    </source>
</evidence>
<comment type="catalytic activity">
    <reaction evidence="11">
        <text>UTP + NH4(+) + ATP = CTP + ADP + phosphate + 2 H(+)</text>
        <dbReference type="Rhea" id="RHEA:16597"/>
        <dbReference type="ChEBI" id="CHEBI:15378"/>
        <dbReference type="ChEBI" id="CHEBI:28938"/>
        <dbReference type="ChEBI" id="CHEBI:30616"/>
        <dbReference type="ChEBI" id="CHEBI:37563"/>
        <dbReference type="ChEBI" id="CHEBI:43474"/>
        <dbReference type="ChEBI" id="CHEBI:46398"/>
        <dbReference type="ChEBI" id="CHEBI:456216"/>
    </reaction>
</comment>
<dbReference type="UniPathway" id="UPA00159">
    <property type="reaction ID" value="UER00277"/>
</dbReference>
<dbReference type="GO" id="GO:0097268">
    <property type="term" value="C:cytoophidium"/>
    <property type="evidence" value="ECO:0007669"/>
    <property type="project" value="UniProtKB-ARBA"/>
</dbReference>
<dbReference type="PANTHER" id="PTHR11550:SF0">
    <property type="entry name" value="CTP SYNTHASE-RELATED"/>
    <property type="match status" value="1"/>
</dbReference>
<comment type="miscellaneous">
    <text evidence="11">CTPSs have evolved a hybrid strategy for distinguishing between UTP and CTP. The overlapping regions of the product feedback inhibitory and substrate sites recognize a common feature in both compounds, the triphosphate moiety. To differentiate isosteric substrate and product pyrimidine rings, an additional pocket far from the expected kinase/ligase catalytic site, specifically recognizes the cytosine and ribose portions of the product inhibitor.</text>
</comment>
<feature type="active site" evidence="11">
    <location>
        <position position="511"/>
    </location>
</feature>
<dbReference type="GO" id="GO:0042802">
    <property type="term" value="F:identical protein binding"/>
    <property type="evidence" value="ECO:0007669"/>
    <property type="project" value="TreeGrafter"/>
</dbReference>
<evidence type="ECO:0000256" key="9">
    <source>
        <dbReference type="ARBA" id="ARBA00022975"/>
    </source>
</evidence>
<dbReference type="EMBL" id="LT859958">
    <property type="protein sequence ID" value="SMX53369.1"/>
    <property type="molecule type" value="Genomic_DNA"/>
</dbReference>
<keyword evidence="3 11" id="KW-0436">Ligase</keyword>
<dbReference type="PROSITE" id="PS51273">
    <property type="entry name" value="GATASE_TYPE_1"/>
    <property type="match status" value="1"/>
</dbReference>
<comment type="activity regulation">
    <text evidence="11">Allosterically activated by GTP, when glutamine is the substrate; GTP has no effect on the reaction when ammonia is the substrate. The allosteric effector GTP functions by stabilizing the protein conformation that binds the tetrahedral intermediate(s) formed during glutamine hydrolysis. Inhibited by the product CTP, via allosteric rather than competitive inhibition.</text>
</comment>
<dbReference type="FunFam" id="3.40.50.300:FF:000009">
    <property type="entry name" value="CTP synthase"/>
    <property type="match status" value="1"/>
</dbReference>
<evidence type="ECO:0000256" key="5">
    <source>
        <dbReference type="ARBA" id="ARBA00022741"/>
    </source>
</evidence>
<evidence type="ECO:0000313" key="15">
    <source>
        <dbReference type="Proteomes" id="UP000195514"/>
    </source>
</evidence>
<dbReference type="Proteomes" id="UP000195514">
    <property type="component" value="Chromosome I"/>
</dbReference>
<feature type="binding site" evidence="11">
    <location>
        <begin position="189"/>
        <end position="194"/>
    </location>
    <ligand>
        <name>CTP</name>
        <dbReference type="ChEBI" id="CHEBI:37563"/>
        <note>allosteric inhibitor</note>
    </ligand>
</feature>
<feature type="binding site" evidence="11">
    <location>
        <position position="464"/>
    </location>
    <ligand>
        <name>L-glutamine</name>
        <dbReference type="ChEBI" id="CHEBI:58359"/>
    </ligand>
</feature>
<dbReference type="NCBIfam" id="TIGR00337">
    <property type="entry name" value="PyrG"/>
    <property type="match status" value="1"/>
</dbReference>
<keyword evidence="15" id="KW-1185">Reference proteome</keyword>
<evidence type="ECO:0000256" key="11">
    <source>
        <dbReference type="HAMAP-Rule" id="MF_01227"/>
    </source>
</evidence>
<dbReference type="InterPro" id="IPR017926">
    <property type="entry name" value="GATASE"/>
</dbReference>
<accession>A0A1Y6K451</accession>
<evidence type="ECO:0000256" key="3">
    <source>
        <dbReference type="ARBA" id="ARBA00022598"/>
    </source>
</evidence>
<dbReference type="KEGG" id="abat:CFX1CAM_0303"/>
<dbReference type="EC" id="6.3.4.2" evidence="11"/>
<feature type="binding site" evidence="11">
    <location>
        <position position="225"/>
    </location>
    <ligand>
        <name>UTP</name>
        <dbReference type="ChEBI" id="CHEBI:46398"/>
    </ligand>
</feature>
<name>A0A1Y6K451_9CHLR</name>
<comment type="subunit">
    <text evidence="11">Homotetramer.</text>
</comment>
<dbReference type="InterPro" id="IPR033828">
    <property type="entry name" value="GATase1_CTP_Synthase"/>
</dbReference>
<evidence type="ECO:0000256" key="10">
    <source>
        <dbReference type="ARBA" id="ARBA00047781"/>
    </source>
</evidence>
<evidence type="ECO:0000259" key="12">
    <source>
        <dbReference type="Pfam" id="PF00117"/>
    </source>
</evidence>
<feature type="binding site" evidence="11">
    <location>
        <position position="356"/>
    </location>
    <ligand>
        <name>L-glutamine</name>
        <dbReference type="ChEBI" id="CHEBI:58359"/>
    </ligand>
</feature>
<feature type="region of interest" description="Amidoligase domain" evidence="11">
    <location>
        <begin position="1"/>
        <end position="268"/>
    </location>
</feature>
<feature type="binding site" evidence="11">
    <location>
        <position position="14"/>
    </location>
    <ligand>
        <name>CTP</name>
        <dbReference type="ChEBI" id="CHEBI:37563"/>
        <note>allosteric inhibitor</note>
    </ligand>
</feature>
<feature type="binding site" evidence="11">
    <location>
        <position position="55"/>
    </location>
    <ligand>
        <name>L-glutamine</name>
        <dbReference type="ChEBI" id="CHEBI:58359"/>
    </ligand>
</feature>
<feature type="binding site" evidence="11">
    <location>
        <position position="407"/>
    </location>
    <ligand>
        <name>L-glutamine</name>
        <dbReference type="ChEBI" id="CHEBI:58359"/>
    </ligand>
</feature>
<dbReference type="InterPro" id="IPR029062">
    <property type="entry name" value="Class_I_gatase-like"/>
</dbReference>
<keyword evidence="6 11" id="KW-0067">ATP-binding</keyword>
<comment type="caution">
    <text evidence="11">Lacks conserved residue(s) required for the propagation of feature annotation.</text>
</comment>
<feature type="domain" description="Glutamine amidotransferase" evidence="12">
    <location>
        <begin position="304"/>
        <end position="528"/>
    </location>
</feature>
<dbReference type="SUPFAM" id="SSF52540">
    <property type="entry name" value="P-loop containing nucleoside triphosphate hydrolases"/>
    <property type="match status" value="1"/>
</dbReference>
<feature type="binding site" evidence="11">
    <location>
        <begin position="384"/>
        <end position="387"/>
    </location>
    <ligand>
        <name>L-glutamine</name>
        <dbReference type="ChEBI" id="CHEBI:58359"/>
    </ligand>
</feature>
<dbReference type="OrthoDB" id="9801107at2"/>
<comment type="catalytic activity">
    <reaction evidence="11">
        <text>L-glutamine + H2O = L-glutamate + NH4(+)</text>
        <dbReference type="Rhea" id="RHEA:15889"/>
        <dbReference type="ChEBI" id="CHEBI:15377"/>
        <dbReference type="ChEBI" id="CHEBI:28938"/>
        <dbReference type="ChEBI" id="CHEBI:29985"/>
        <dbReference type="ChEBI" id="CHEBI:58359"/>
    </reaction>
</comment>
<dbReference type="CDD" id="cd03113">
    <property type="entry name" value="CTPS_N"/>
    <property type="match status" value="1"/>
</dbReference>
<dbReference type="GO" id="GO:0004359">
    <property type="term" value="F:glutaminase activity"/>
    <property type="evidence" value="ECO:0007669"/>
    <property type="project" value="RHEA"/>
</dbReference>
<dbReference type="RefSeq" id="WP_087861309.1">
    <property type="nucleotide sequence ID" value="NZ_LT859958.1"/>
</dbReference>
<feature type="binding site" evidence="11">
    <location>
        <position position="72"/>
    </location>
    <ligand>
        <name>ATP</name>
        <dbReference type="ChEBI" id="CHEBI:30616"/>
    </ligand>
</feature>
<feature type="active site" evidence="11">
    <location>
        <position position="509"/>
    </location>
</feature>
<evidence type="ECO:0000256" key="2">
    <source>
        <dbReference type="ARBA" id="ARBA00007533"/>
    </source>
</evidence>
<feature type="binding site" evidence="11">
    <location>
        <begin position="189"/>
        <end position="194"/>
    </location>
    <ligand>
        <name>UTP</name>
        <dbReference type="ChEBI" id="CHEBI:46398"/>
    </ligand>
</feature>
<comment type="function">
    <text evidence="11">Catalyzes the ATP-dependent amination of UTP to CTP with either L-glutamine or ammonia as the source of nitrogen. Regulates intracellular CTP levels through interactions with the four ribonucleotide triphosphates.</text>
</comment>
<dbReference type="GO" id="GO:0044210">
    <property type="term" value="P:'de novo' CTP biosynthetic process"/>
    <property type="evidence" value="ECO:0007669"/>
    <property type="project" value="UniProtKB-UniRule"/>
</dbReference>
<keyword evidence="7 11" id="KW-0460">Magnesium</keyword>
<dbReference type="GO" id="GO:0003883">
    <property type="term" value="F:CTP synthase activity"/>
    <property type="evidence" value="ECO:0007669"/>
    <property type="project" value="UniProtKB-UniRule"/>
</dbReference>
<evidence type="ECO:0000259" key="13">
    <source>
        <dbReference type="Pfam" id="PF06418"/>
    </source>
</evidence>
<dbReference type="InterPro" id="IPR027417">
    <property type="entry name" value="P-loop_NTPase"/>
</dbReference>
<dbReference type="GO" id="GO:0019856">
    <property type="term" value="P:pyrimidine nucleobase biosynthetic process"/>
    <property type="evidence" value="ECO:0007669"/>
    <property type="project" value="TreeGrafter"/>
</dbReference>
<organism evidence="14 15">
    <name type="scientific">Candidatus Brevifilum fermentans</name>
    <dbReference type="NCBI Taxonomy" id="1986204"/>
    <lineage>
        <taxon>Bacteria</taxon>
        <taxon>Bacillati</taxon>
        <taxon>Chloroflexota</taxon>
        <taxon>Anaerolineae</taxon>
        <taxon>Anaerolineales</taxon>
        <taxon>Anaerolineaceae</taxon>
        <taxon>Candidatus Brevifilum</taxon>
    </lineage>
</organism>
<dbReference type="InterPro" id="IPR004468">
    <property type="entry name" value="CTP_synthase"/>
</dbReference>
<feature type="binding site" evidence="11">
    <location>
        <position position="14"/>
    </location>
    <ligand>
        <name>UTP</name>
        <dbReference type="ChEBI" id="CHEBI:46398"/>
    </ligand>
</feature>
<dbReference type="GO" id="GO:0005524">
    <property type="term" value="F:ATP binding"/>
    <property type="evidence" value="ECO:0007669"/>
    <property type="project" value="UniProtKB-KW"/>
</dbReference>
<dbReference type="HAMAP" id="MF_01227">
    <property type="entry name" value="PyrG"/>
    <property type="match status" value="1"/>
</dbReference>
<keyword evidence="5 11" id="KW-0547">Nucleotide-binding</keyword>
<evidence type="ECO:0000256" key="4">
    <source>
        <dbReference type="ARBA" id="ARBA00022723"/>
    </source>
</evidence>
<evidence type="ECO:0000256" key="6">
    <source>
        <dbReference type="ARBA" id="ARBA00022840"/>
    </source>
</evidence>
<evidence type="ECO:0000256" key="8">
    <source>
        <dbReference type="ARBA" id="ARBA00022962"/>
    </source>
</evidence>
<evidence type="ECO:0000313" key="14">
    <source>
        <dbReference type="EMBL" id="SMX53369.1"/>
    </source>
</evidence>
<comment type="pathway">
    <text evidence="1 11">Pyrimidine metabolism; CTP biosynthesis via de novo pathway; CTP from UDP: step 2/2.</text>
</comment>
<dbReference type="Pfam" id="PF00117">
    <property type="entry name" value="GATase"/>
    <property type="match status" value="1"/>
</dbReference>
<feature type="binding site" evidence="11">
    <location>
        <begin position="15"/>
        <end position="20"/>
    </location>
    <ligand>
        <name>ATP</name>
        <dbReference type="ChEBI" id="CHEBI:30616"/>
    </ligand>
</feature>
<dbReference type="GO" id="GO:0005829">
    <property type="term" value="C:cytosol"/>
    <property type="evidence" value="ECO:0007669"/>
    <property type="project" value="TreeGrafter"/>
</dbReference>
<gene>
    <name evidence="11 14" type="primary">pyrG</name>
    <name evidence="14" type="ORF">CFX1CAM_0303</name>
</gene>
<dbReference type="Gene3D" id="3.40.50.880">
    <property type="match status" value="1"/>
</dbReference>
<keyword evidence="9 11" id="KW-0665">Pyrimidine biosynthesis</keyword>
<dbReference type="AlphaFoldDB" id="A0A1Y6K451"/>
<protein>
    <recommendedName>
        <fullName evidence="11">CTP synthase</fullName>
        <ecNumber evidence="11">6.3.4.2</ecNumber>
    </recommendedName>
    <alternativeName>
        <fullName evidence="11">Cytidine 5'-triphosphate synthase</fullName>
    </alternativeName>
    <alternativeName>
        <fullName evidence="11">Cytidine triphosphate synthetase</fullName>
        <shortName evidence="11">CTP synthetase</shortName>
        <shortName evidence="11">CTPS</shortName>
    </alternativeName>
    <alternativeName>
        <fullName evidence="11">UTP--ammonia ligase</fullName>
    </alternativeName>
</protein>
<feature type="binding site" evidence="11">
    <location>
        <begin position="149"/>
        <end position="151"/>
    </location>
    <ligand>
        <name>CTP</name>
        <dbReference type="ChEBI" id="CHEBI:37563"/>
        <note>allosteric inhibitor</note>
    </ligand>
</feature>